<feature type="chain" id="PRO_5001865920" evidence="1">
    <location>
        <begin position="19"/>
        <end position="185"/>
    </location>
</feature>
<dbReference type="AlphaFoldDB" id="A0A090W8X3"/>
<accession>A0A090W8X3</accession>
<keyword evidence="1" id="KW-0732">Signal</keyword>
<comment type="caution">
    <text evidence="2">The sequence shown here is derived from an EMBL/GenBank/DDBJ whole genome shotgun (WGS) entry which is preliminary data.</text>
</comment>
<evidence type="ECO:0000313" key="2">
    <source>
        <dbReference type="EMBL" id="GAL73450.1"/>
    </source>
</evidence>
<gene>
    <name evidence="2" type="ORF">JCM19275_2297</name>
</gene>
<evidence type="ECO:0000256" key="1">
    <source>
        <dbReference type="SAM" id="SignalP"/>
    </source>
</evidence>
<feature type="signal peptide" evidence="1">
    <location>
        <begin position="1"/>
        <end position="18"/>
    </location>
</feature>
<reference evidence="2 3" key="1">
    <citation type="journal article" date="2014" name="Genome Announc.">
        <title>Draft Genome Sequences of Marine Flavobacterium Nonlabens Strains NR17, NR24, NR27, NR32, NR33, and Ara13.</title>
        <authorList>
            <person name="Nakanishi M."/>
            <person name="Meirelles P."/>
            <person name="Suzuki R."/>
            <person name="Takatani N."/>
            <person name="Mino S."/>
            <person name="Suda W."/>
            <person name="Oshima K."/>
            <person name="Hattori M."/>
            <person name="Ohkuma M."/>
            <person name="Hosokawa M."/>
            <person name="Miyashita K."/>
            <person name="Thompson F.L."/>
            <person name="Niwa A."/>
            <person name="Sawabe T."/>
            <person name="Sawabe T."/>
        </authorList>
    </citation>
    <scope>NUCLEOTIDE SEQUENCE [LARGE SCALE GENOMIC DNA]</scope>
    <source>
        <strain evidence="3">JCM19275</strain>
    </source>
</reference>
<evidence type="ECO:0000313" key="3">
    <source>
        <dbReference type="Proteomes" id="UP000029647"/>
    </source>
</evidence>
<proteinExistence type="predicted"/>
<organism evidence="2 3">
    <name type="scientific">Nonlabens ulvanivorans</name>
    <name type="common">Persicivirga ulvanivorans</name>
    <dbReference type="NCBI Taxonomy" id="906888"/>
    <lineage>
        <taxon>Bacteria</taxon>
        <taxon>Pseudomonadati</taxon>
        <taxon>Bacteroidota</taxon>
        <taxon>Flavobacteriia</taxon>
        <taxon>Flavobacteriales</taxon>
        <taxon>Flavobacteriaceae</taxon>
        <taxon>Nonlabens</taxon>
    </lineage>
</organism>
<protein>
    <submittedName>
        <fullName evidence="2">Antifreeze protein</fullName>
    </submittedName>
</protein>
<dbReference type="Proteomes" id="UP000029647">
    <property type="component" value="Unassembled WGS sequence"/>
</dbReference>
<dbReference type="EMBL" id="BBNT01000001">
    <property type="protein sequence ID" value="GAL73450.1"/>
    <property type="molecule type" value="Genomic_DNA"/>
</dbReference>
<sequence>MKAIFTSLLLLSVYFAGSQVGINTDLPDPSSILHVFSESEGLLMPRMNTTQKMAIASPATGLIIFDTTLNAFQFYDGTEWVYIANSKRRDNYKLVKDISDLADELVAGSGSKYLLNTNYLYEINGTIVFDFPIDLNGAYIEGVDSSEDILVNNSTGSLFEGSKGGGLRNLTLSGSIPLGDKNTIV</sequence>
<name>A0A090W8X3_NONUL</name>